<dbReference type="InterPro" id="IPR029063">
    <property type="entry name" value="SAM-dependent_MTases_sf"/>
</dbReference>
<proteinExistence type="predicted"/>
<dbReference type="GO" id="GO:0008168">
    <property type="term" value="F:methyltransferase activity"/>
    <property type="evidence" value="ECO:0007669"/>
    <property type="project" value="UniProtKB-KW"/>
</dbReference>
<keyword evidence="1" id="KW-0808">Transferase</keyword>
<dbReference type="AlphaFoldDB" id="A0A429YSW3"/>
<keyword evidence="1" id="KW-0489">Methyltransferase</keyword>
<gene>
    <name evidence="1" type="ORF">EJC49_20110</name>
</gene>
<dbReference type="Pfam" id="PF13578">
    <property type="entry name" value="Methyltransf_24"/>
    <property type="match status" value="1"/>
</dbReference>
<name>A0A429YSW3_9HYPH</name>
<dbReference type="Proteomes" id="UP000278398">
    <property type="component" value="Unassembled WGS sequence"/>
</dbReference>
<dbReference type="OrthoDB" id="7984038at2"/>
<organism evidence="1 2">
    <name type="scientific">Aquibium carbonis</name>
    <dbReference type="NCBI Taxonomy" id="2495581"/>
    <lineage>
        <taxon>Bacteria</taxon>
        <taxon>Pseudomonadati</taxon>
        <taxon>Pseudomonadota</taxon>
        <taxon>Alphaproteobacteria</taxon>
        <taxon>Hyphomicrobiales</taxon>
        <taxon>Phyllobacteriaceae</taxon>
        <taxon>Aquibium</taxon>
    </lineage>
</organism>
<dbReference type="RefSeq" id="WP_126701722.1">
    <property type="nucleotide sequence ID" value="NZ_RWKW01000088.1"/>
</dbReference>
<dbReference type="Gene3D" id="3.40.50.150">
    <property type="entry name" value="Vaccinia Virus protein VP39"/>
    <property type="match status" value="1"/>
</dbReference>
<comment type="caution">
    <text evidence="1">The sequence shown here is derived from an EMBL/GenBank/DDBJ whole genome shotgun (WGS) entry which is preliminary data.</text>
</comment>
<sequence>MIVKSLKRTARMSLNMAARLVPTPVRRSYQLRIDASDFSGFSNPAMRRVAETRFFHDADVRSIDGWLHPAERQLLYALGLHIEGPFLEIGAWVGLSTVAIARGIRASGQDKAFTSCDLGLTTEHFRPVEDGMIGMFVDGENMGSCSERAYRQTMLPVLSSPGGAAGQLKRNLKAAGVDDLVDVVLGDFKKLDLPVANVLFCDATHNLKEIETNAPGLRRLLRPGSIIAFHDVCTDPKLIAAVKAEFPVRHHAAVRSLFVGEIA</sequence>
<evidence type="ECO:0000313" key="2">
    <source>
        <dbReference type="Proteomes" id="UP000278398"/>
    </source>
</evidence>
<dbReference type="SUPFAM" id="SSF53335">
    <property type="entry name" value="S-adenosyl-L-methionine-dependent methyltransferases"/>
    <property type="match status" value="1"/>
</dbReference>
<protein>
    <submittedName>
        <fullName evidence="1">Class I SAM-dependent methyltransferase</fullName>
    </submittedName>
</protein>
<evidence type="ECO:0000313" key="1">
    <source>
        <dbReference type="EMBL" id="RST84549.1"/>
    </source>
</evidence>
<dbReference type="GO" id="GO:0032259">
    <property type="term" value="P:methylation"/>
    <property type="evidence" value="ECO:0007669"/>
    <property type="project" value="UniProtKB-KW"/>
</dbReference>
<reference evidence="1 2" key="1">
    <citation type="submission" date="2018-12" db="EMBL/GenBank/DDBJ databases">
        <title>Mesorhizobium carbonis sp. nov., isolated from coal mine water.</title>
        <authorList>
            <person name="Xin W."/>
            <person name="Xu Z."/>
            <person name="Xiang F."/>
            <person name="Zhang J."/>
            <person name="Xi L."/>
            <person name="Liu J."/>
        </authorList>
    </citation>
    <scope>NUCLEOTIDE SEQUENCE [LARGE SCALE GENOMIC DNA]</scope>
    <source>
        <strain evidence="1 2">B2.3</strain>
    </source>
</reference>
<dbReference type="EMBL" id="RWKW01000088">
    <property type="protein sequence ID" value="RST84549.1"/>
    <property type="molecule type" value="Genomic_DNA"/>
</dbReference>
<accession>A0A429YSW3</accession>
<keyword evidence="2" id="KW-1185">Reference proteome</keyword>